<evidence type="ECO:0000313" key="1">
    <source>
        <dbReference type="EMBL" id="CAD8092564.1"/>
    </source>
</evidence>
<evidence type="ECO:0000313" key="2">
    <source>
        <dbReference type="Proteomes" id="UP000688137"/>
    </source>
</evidence>
<sequence>MVDYIKKSVMKTFQWMKNLKKQDFTHFVMSAKQQISFIRNSKIIIYYMKCNLCFCPHNFLQIRYTILWSGETYIQIKI</sequence>
<protein>
    <submittedName>
        <fullName evidence="1">Uncharacterized protein</fullName>
    </submittedName>
</protein>
<dbReference type="AlphaFoldDB" id="A0A8S1NYN8"/>
<proteinExistence type="predicted"/>
<name>A0A8S1NYN8_PARPR</name>
<dbReference type="EMBL" id="CAJJDM010000094">
    <property type="protein sequence ID" value="CAD8092564.1"/>
    <property type="molecule type" value="Genomic_DNA"/>
</dbReference>
<dbReference type="Proteomes" id="UP000688137">
    <property type="component" value="Unassembled WGS sequence"/>
</dbReference>
<gene>
    <name evidence="1" type="ORF">PPRIM_AZ9-3.1.T0910013</name>
</gene>
<accession>A0A8S1NYN8</accession>
<comment type="caution">
    <text evidence="1">The sequence shown here is derived from an EMBL/GenBank/DDBJ whole genome shotgun (WGS) entry which is preliminary data.</text>
</comment>
<reference evidence="1" key="1">
    <citation type="submission" date="2021-01" db="EMBL/GenBank/DDBJ databases">
        <authorList>
            <consortium name="Genoscope - CEA"/>
            <person name="William W."/>
        </authorList>
    </citation>
    <scope>NUCLEOTIDE SEQUENCE</scope>
</reference>
<organism evidence="1 2">
    <name type="scientific">Paramecium primaurelia</name>
    <dbReference type="NCBI Taxonomy" id="5886"/>
    <lineage>
        <taxon>Eukaryota</taxon>
        <taxon>Sar</taxon>
        <taxon>Alveolata</taxon>
        <taxon>Ciliophora</taxon>
        <taxon>Intramacronucleata</taxon>
        <taxon>Oligohymenophorea</taxon>
        <taxon>Peniculida</taxon>
        <taxon>Parameciidae</taxon>
        <taxon>Paramecium</taxon>
    </lineage>
</organism>
<keyword evidence="2" id="KW-1185">Reference proteome</keyword>